<dbReference type="Gene3D" id="3.40.50.720">
    <property type="entry name" value="NAD(P)-binding Rossmann-like Domain"/>
    <property type="match status" value="1"/>
</dbReference>
<proteinExistence type="predicted"/>
<dbReference type="InterPro" id="IPR050177">
    <property type="entry name" value="Lipid_A_modif_metabolic_enz"/>
</dbReference>
<dbReference type="AlphaFoldDB" id="A0A7W6MLC0"/>
<evidence type="ECO:0000313" key="2">
    <source>
        <dbReference type="EMBL" id="MBB3999645.1"/>
    </source>
</evidence>
<keyword evidence="3" id="KW-1185">Reference proteome</keyword>
<sequence length="323" mass="35752">MKNAIVFGGAGFIGTHLLRRLAATGEYGRLVSVDMAPPAEPVEGVDYHSHDLRRPVPDSVGTDFAQAYNLAAVHRTPGHEPHEYYETNVGGAVEICDFARRNGVPVLVFTSSIAIYGPGEDLKSETTNPTPTSDYGRSKLLAERVHREWQASGEGRRLVVARPAVIFGKGERGNFTRLAATLRKGVFVYPGRKDTIKSCGYVGELVETMRFAVAREEPSILYNFCYPHAYTIEEICQAFERVAQLPAPRGLIPQSLMNGAAMPFEMLDKVGLRNSINRERIAKLVLSTRVEPGWLNAAGYRFDTDLDEAIRRWKADNRAGELV</sequence>
<dbReference type="Pfam" id="PF01370">
    <property type="entry name" value="Epimerase"/>
    <property type="match status" value="1"/>
</dbReference>
<dbReference type="InterPro" id="IPR001509">
    <property type="entry name" value="Epimerase_deHydtase"/>
</dbReference>
<feature type="domain" description="NAD-dependent epimerase/dehydratase" evidence="1">
    <location>
        <begin position="5"/>
        <end position="217"/>
    </location>
</feature>
<protein>
    <submittedName>
        <fullName evidence="2">Nucleoside-diphosphate-sugar epimerase</fullName>
    </submittedName>
</protein>
<evidence type="ECO:0000259" key="1">
    <source>
        <dbReference type="Pfam" id="PF01370"/>
    </source>
</evidence>
<dbReference type="PANTHER" id="PTHR43245">
    <property type="entry name" value="BIFUNCTIONAL POLYMYXIN RESISTANCE PROTEIN ARNA"/>
    <property type="match status" value="1"/>
</dbReference>
<dbReference type="Proteomes" id="UP000542776">
    <property type="component" value="Unassembled WGS sequence"/>
</dbReference>
<dbReference type="EMBL" id="JACIEK010000011">
    <property type="protein sequence ID" value="MBB3999645.1"/>
    <property type="molecule type" value="Genomic_DNA"/>
</dbReference>
<gene>
    <name evidence="2" type="ORF">GGR04_003515</name>
</gene>
<accession>A0A7W6MLC0</accession>
<dbReference type="InterPro" id="IPR036291">
    <property type="entry name" value="NAD(P)-bd_dom_sf"/>
</dbReference>
<reference evidence="2 3" key="1">
    <citation type="submission" date="2020-08" db="EMBL/GenBank/DDBJ databases">
        <title>Genomic Encyclopedia of Type Strains, Phase IV (KMG-IV): sequencing the most valuable type-strain genomes for metagenomic binning, comparative biology and taxonomic classification.</title>
        <authorList>
            <person name="Goeker M."/>
        </authorList>
    </citation>
    <scope>NUCLEOTIDE SEQUENCE [LARGE SCALE GENOMIC DNA]</scope>
    <source>
        <strain evidence="2 3">DSM 102238</strain>
    </source>
</reference>
<dbReference type="SUPFAM" id="SSF51735">
    <property type="entry name" value="NAD(P)-binding Rossmann-fold domains"/>
    <property type="match status" value="1"/>
</dbReference>
<dbReference type="RefSeq" id="WP_183201191.1">
    <property type="nucleotide sequence ID" value="NZ_JACIEK010000011.1"/>
</dbReference>
<organism evidence="2 3">
    <name type="scientific">Aureimonas pseudogalii</name>
    <dbReference type="NCBI Taxonomy" id="1744844"/>
    <lineage>
        <taxon>Bacteria</taxon>
        <taxon>Pseudomonadati</taxon>
        <taxon>Pseudomonadota</taxon>
        <taxon>Alphaproteobacteria</taxon>
        <taxon>Hyphomicrobiales</taxon>
        <taxon>Aurantimonadaceae</taxon>
        <taxon>Aureimonas</taxon>
    </lineage>
</organism>
<comment type="caution">
    <text evidence="2">The sequence shown here is derived from an EMBL/GenBank/DDBJ whole genome shotgun (WGS) entry which is preliminary data.</text>
</comment>
<name>A0A7W6MLC0_9HYPH</name>
<evidence type="ECO:0000313" key="3">
    <source>
        <dbReference type="Proteomes" id="UP000542776"/>
    </source>
</evidence>